<name>A0A418NQK1_9SPHN</name>
<dbReference type="InterPro" id="IPR008915">
    <property type="entry name" value="Peptidase_M50"/>
</dbReference>
<protein>
    <recommendedName>
        <fullName evidence="11">Zinc metalloprotease</fullName>
        <ecNumber evidence="11">3.4.24.-</ecNumber>
    </recommendedName>
</protein>
<evidence type="ECO:0000256" key="11">
    <source>
        <dbReference type="RuleBase" id="RU362031"/>
    </source>
</evidence>
<comment type="caution">
    <text evidence="13">The sequence shown here is derived from an EMBL/GenBank/DDBJ whole genome shotgun (WGS) entry which is preliminary data.</text>
</comment>
<evidence type="ECO:0000256" key="8">
    <source>
        <dbReference type="ARBA" id="ARBA00022989"/>
    </source>
</evidence>
<feature type="transmembrane region" description="Helical" evidence="11">
    <location>
        <begin position="89"/>
        <end position="114"/>
    </location>
</feature>
<dbReference type="CDD" id="cd06163">
    <property type="entry name" value="S2P-M50_PDZ_RseP-like"/>
    <property type="match status" value="1"/>
</dbReference>
<evidence type="ECO:0000256" key="6">
    <source>
        <dbReference type="ARBA" id="ARBA00022801"/>
    </source>
</evidence>
<dbReference type="OrthoDB" id="9782003at2"/>
<reference evidence="13 14" key="1">
    <citation type="submission" date="2018-08" db="EMBL/GenBank/DDBJ databases">
        <title>Erythrobacter zhengii sp.nov., a bacterium isolated from deep-sea sediment.</title>
        <authorList>
            <person name="Fang C."/>
            <person name="Wu Y.-H."/>
            <person name="Sun C."/>
            <person name="Wang H."/>
            <person name="Cheng H."/>
            <person name="Meng F.-X."/>
            <person name="Wang C.-S."/>
            <person name="Xu X.-W."/>
        </authorList>
    </citation>
    <scope>NUCLEOTIDE SEQUENCE [LARGE SCALE GENOMIC DNA]</scope>
    <source>
        <strain evidence="13 14">V18</strain>
    </source>
</reference>
<evidence type="ECO:0000256" key="4">
    <source>
        <dbReference type="ARBA" id="ARBA00022670"/>
    </source>
</evidence>
<dbReference type="GO" id="GO:0016020">
    <property type="term" value="C:membrane"/>
    <property type="evidence" value="ECO:0007669"/>
    <property type="project" value="UniProtKB-SubCell"/>
</dbReference>
<evidence type="ECO:0000259" key="12">
    <source>
        <dbReference type="PROSITE" id="PS50106"/>
    </source>
</evidence>
<evidence type="ECO:0000256" key="10">
    <source>
        <dbReference type="ARBA" id="ARBA00023136"/>
    </source>
</evidence>
<dbReference type="CDD" id="cd23081">
    <property type="entry name" value="cpPDZ_EcRseP-like"/>
    <property type="match status" value="1"/>
</dbReference>
<keyword evidence="10 11" id="KW-0472">Membrane</keyword>
<dbReference type="EMBL" id="QXFL01000006">
    <property type="protein sequence ID" value="RIV84720.1"/>
    <property type="molecule type" value="Genomic_DNA"/>
</dbReference>
<dbReference type="InterPro" id="IPR041489">
    <property type="entry name" value="PDZ_6"/>
</dbReference>
<dbReference type="GO" id="GO:0006508">
    <property type="term" value="P:proteolysis"/>
    <property type="evidence" value="ECO:0007669"/>
    <property type="project" value="UniProtKB-KW"/>
</dbReference>
<dbReference type="NCBIfam" id="TIGR00054">
    <property type="entry name" value="RIP metalloprotease RseP"/>
    <property type="match status" value="1"/>
</dbReference>
<dbReference type="AlphaFoldDB" id="A0A418NQK1"/>
<keyword evidence="5 11" id="KW-0812">Transmembrane</keyword>
<dbReference type="EC" id="3.4.24.-" evidence="11"/>
<comment type="similarity">
    <text evidence="3 11">Belongs to the peptidase M50B family.</text>
</comment>
<evidence type="ECO:0000313" key="13">
    <source>
        <dbReference type="EMBL" id="RIV84720.1"/>
    </source>
</evidence>
<evidence type="ECO:0000256" key="5">
    <source>
        <dbReference type="ARBA" id="ARBA00022692"/>
    </source>
</evidence>
<keyword evidence="6 11" id="KW-0378">Hydrolase</keyword>
<keyword evidence="8 11" id="KW-1133">Transmembrane helix</keyword>
<proteinExistence type="inferred from homology"/>
<sequence>MLGPLVVLHELGHYLVGRWFGVGAEAFSVGFGKEIAGYTDKRGTRWKLSALPLGGYVQFQGDMNPASVPDADAPVREGDFQNAALWKRALIVAAGPVANVIVALAIFAAFFMVFGRPVATEQAQETVISSFSENSPAQQAGLRVGDRIVAVDGEAVGSYRDLVMEVMLYPETELDVTVERGGENVTIPVTTLSDERVDQFGNATIVGVIGVYGSAVEPVFEPVGPITAVGMAWHQSLDTVDMMLVGIKQIVVGDRSVKELGGPITIAKVSGEQLSLGWLEFTSFAALISLNLAFINLLPIPALDGGHLAFYAVEAIRRKPASPRSQELAFRTGMALVLGLMLFVTVIDIAKLPIFGS</sequence>
<dbReference type="Pfam" id="PF17820">
    <property type="entry name" value="PDZ_6"/>
    <property type="match status" value="1"/>
</dbReference>
<dbReference type="Pfam" id="PF02163">
    <property type="entry name" value="Peptidase_M50"/>
    <property type="match status" value="1"/>
</dbReference>
<evidence type="ECO:0000313" key="14">
    <source>
        <dbReference type="Proteomes" id="UP000286576"/>
    </source>
</evidence>
<gene>
    <name evidence="13" type="primary">rseP</name>
    <name evidence="13" type="ORF">D2V07_13870</name>
</gene>
<organism evidence="13 14">
    <name type="scientific">Aurantiacibacter zhengii</name>
    <dbReference type="NCBI Taxonomy" id="2307003"/>
    <lineage>
        <taxon>Bacteria</taxon>
        <taxon>Pseudomonadati</taxon>
        <taxon>Pseudomonadota</taxon>
        <taxon>Alphaproteobacteria</taxon>
        <taxon>Sphingomonadales</taxon>
        <taxon>Erythrobacteraceae</taxon>
        <taxon>Aurantiacibacter</taxon>
    </lineage>
</organism>
<dbReference type="SMART" id="SM00228">
    <property type="entry name" value="PDZ"/>
    <property type="match status" value="1"/>
</dbReference>
<dbReference type="PANTHER" id="PTHR42837:SF2">
    <property type="entry name" value="MEMBRANE METALLOPROTEASE ARASP2, CHLOROPLASTIC-RELATED"/>
    <property type="match status" value="1"/>
</dbReference>
<keyword evidence="11" id="KW-0479">Metal-binding</keyword>
<dbReference type="InterPro" id="IPR004387">
    <property type="entry name" value="Pept_M50_Zn"/>
</dbReference>
<keyword evidence="9 11" id="KW-0482">Metalloprotease</keyword>
<dbReference type="InterPro" id="IPR001478">
    <property type="entry name" value="PDZ"/>
</dbReference>
<comment type="cofactor">
    <cofactor evidence="1 11">
        <name>Zn(2+)</name>
        <dbReference type="ChEBI" id="CHEBI:29105"/>
    </cofactor>
</comment>
<dbReference type="GO" id="GO:0046872">
    <property type="term" value="F:metal ion binding"/>
    <property type="evidence" value="ECO:0007669"/>
    <property type="project" value="UniProtKB-KW"/>
</dbReference>
<evidence type="ECO:0000256" key="1">
    <source>
        <dbReference type="ARBA" id="ARBA00001947"/>
    </source>
</evidence>
<dbReference type="PROSITE" id="PS50106">
    <property type="entry name" value="PDZ"/>
    <property type="match status" value="1"/>
</dbReference>
<dbReference type="Proteomes" id="UP000286576">
    <property type="component" value="Unassembled WGS sequence"/>
</dbReference>
<feature type="transmembrane region" description="Helical" evidence="11">
    <location>
        <begin position="328"/>
        <end position="350"/>
    </location>
</feature>
<dbReference type="GO" id="GO:0004222">
    <property type="term" value="F:metalloendopeptidase activity"/>
    <property type="evidence" value="ECO:0007669"/>
    <property type="project" value="InterPro"/>
</dbReference>
<dbReference type="SUPFAM" id="SSF50156">
    <property type="entry name" value="PDZ domain-like"/>
    <property type="match status" value="1"/>
</dbReference>
<keyword evidence="14" id="KW-1185">Reference proteome</keyword>
<accession>A0A418NQK1</accession>
<evidence type="ECO:0000256" key="9">
    <source>
        <dbReference type="ARBA" id="ARBA00023049"/>
    </source>
</evidence>
<keyword evidence="4 13" id="KW-0645">Protease</keyword>
<dbReference type="Gene3D" id="2.30.42.10">
    <property type="match status" value="1"/>
</dbReference>
<evidence type="ECO:0000256" key="7">
    <source>
        <dbReference type="ARBA" id="ARBA00022833"/>
    </source>
</evidence>
<dbReference type="PANTHER" id="PTHR42837">
    <property type="entry name" value="REGULATOR OF SIGMA-E PROTEASE RSEP"/>
    <property type="match status" value="1"/>
</dbReference>
<evidence type="ECO:0000256" key="2">
    <source>
        <dbReference type="ARBA" id="ARBA00004141"/>
    </source>
</evidence>
<dbReference type="RefSeq" id="WP_119587607.1">
    <property type="nucleotide sequence ID" value="NZ_CAWODQ010000026.1"/>
</dbReference>
<feature type="domain" description="PDZ" evidence="12">
    <location>
        <begin position="114"/>
        <end position="193"/>
    </location>
</feature>
<dbReference type="InterPro" id="IPR036034">
    <property type="entry name" value="PDZ_sf"/>
</dbReference>
<comment type="subcellular location">
    <subcellularLocation>
        <location evidence="2">Membrane</location>
        <topology evidence="2">Multi-pass membrane protein</topology>
    </subcellularLocation>
</comment>
<evidence type="ECO:0000256" key="3">
    <source>
        <dbReference type="ARBA" id="ARBA00007931"/>
    </source>
</evidence>
<keyword evidence="7 11" id="KW-0862">Zinc</keyword>